<dbReference type="CDD" id="cd00096">
    <property type="entry name" value="Ig"/>
    <property type="match status" value="3"/>
</dbReference>
<keyword evidence="2" id="KW-1133">Transmembrane helix</keyword>
<evidence type="ECO:0000313" key="4">
    <source>
        <dbReference type="EMBL" id="KAE8288501.1"/>
    </source>
</evidence>
<dbReference type="InterPro" id="IPR007110">
    <property type="entry name" value="Ig-like_dom"/>
</dbReference>
<dbReference type="SMART" id="SM00408">
    <property type="entry name" value="IGc2"/>
    <property type="match status" value="6"/>
</dbReference>
<keyword evidence="5" id="KW-1185">Reference proteome</keyword>
<dbReference type="Pfam" id="PF13927">
    <property type="entry name" value="Ig_3"/>
    <property type="match status" value="2"/>
</dbReference>
<feature type="domain" description="Ig-like" evidence="3">
    <location>
        <begin position="118"/>
        <end position="205"/>
    </location>
</feature>
<feature type="compositionally biased region" description="Low complexity" evidence="1">
    <location>
        <begin position="888"/>
        <end position="898"/>
    </location>
</feature>
<dbReference type="PANTHER" id="PTHR46013:SF4">
    <property type="entry name" value="B-CELL RECEPTOR CD22-RELATED"/>
    <property type="match status" value="1"/>
</dbReference>
<feature type="compositionally biased region" description="Polar residues" evidence="1">
    <location>
        <begin position="1"/>
        <end position="14"/>
    </location>
</feature>
<keyword evidence="2" id="KW-0812">Transmembrane</keyword>
<feature type="domain" description="Ig-like" evidence="3">
    <location>
        <begin position="208"/>
        <end position="293"/>
    </location>
</feature>
<dbReference type="Pfam" id="PF13895">
    <property type="entry name" value="Ig_2"/>
    <property type="match status" value="4"/>
</dbReference>
<feature type="domain" description="Ig-like" evidence="3">
    <location>
        <begin position="751"/>
        <end position="837"/>
    </location>
</feature>
<feature type="domain" description="Ig-like" evidence="3">
    <location>
        <begin position="298"/>
        <end position="385"/>
    </location>
</feature>
<feature type="region of interest" description="Disordered" evidence="1">
    <location>
        <begin position="883"/>
        <end position="903"/>
    </location>
</feature>
<dbReference type="PROSITE" id="PS50835">
    <property type="entry name" value="IG_LIKE"/>
    <property type="match status" value="7"/>
</dbReference>
<feature type="compositionally biased region" description="Polar residues" evidence="1">
    <location>
        <begin position="966"/>
        <end position="975"/>
    </location>
</feature>
<evidence type="ECO:0000256" key="2">
    <source>
        <dbReference type="SAM" id="Phobius"/>
    </source>
</evidence>
<reference evidence="4 5" key="1">
    <citation type="submission" date="2019-07" db="EMBL/GenBank/DDBJ databases">
        <title>Chromosome genome assembly for large yellow croaker.</title>
        <authorList>
            <person name="Xiao S."/>
        </authorList>
    </citation>
    <scope>NUCLEOTIDE SEQUENCE [LARGE SCALE GENOMIC DNA]</scope>
    <source>
        <strain evidence="4">JMULYC20181020</strain>
        <tissue evidence="4">Muscle</tissue>
    </source>
</reference>
<feature type="region of interest" description="Disordered" evidence="1">
    <location>
        <begin position="466"/>
        <end position="487"/>
    </location>
</feature>
<dbReference type="AlphaFoldDB" id="A0A6G0IB36"/>
<dbReference type="Proteomes" id="UP000424527">
    <property type="component" value="Unassembled WGS sequence"/>
</dbReference>
<keyword evidence="2" id="KW-0472">Membrane</keyword>
<feature type="region of interest" description="Disordered" evidence="1">
    <location>
        <begin position="1"/>
        <end position="22"/>
    </location>
</feature>
<feature type="domain" description="Ig-like" evidence="3">
    <location>
        <begin position="658"/>
        <end position="736"/>
    </location>
</feature>
<dbReference type="Gene3D" id="2.60.40.10">
    <property type="entry name" value="Immunoglobulins"/>
    <property type="match status" value="6"/>
</dbReference>
<dbReference type="InterPro" id="IPR003599">
    <property type="entry name" value="Ig_sub"/>
</dbReference>
<dbReference type="EMBL" id="REGW02000012">
    <property type="protein sequence ID" value="KAE8288501.1"/>
    <property type="molecule type" value="Genomic_DNA"/>
</dbReference>
<dbReference type="InterPro" id="IPR036179">
    <property type="entry name" value="Ig-like_dom_sf"/>
</dbReference>
<evidence type="ECO:0000256" key="1">
    <source>
        <dbReference type="SAM" id="MobiDB-lite"/>
    </source>
</evidence>
<feature type="domain" description="Ig-like" evidence="3">
    <location>
        <begin position="21"/>
        <end position="98"/>
    </location>
</feature>
<proteinExistence type="predicted"/>
<feature type="transmembrane region" description="Helical" evidence="2">
    <location>
        <begin position="850"/>
        <end position="873"/>
    </location>
</feature>
<feature type="region of interest" description="Disordered" evidence="1">
    <location>
        <begin position="918"/>
        <end position="980"/>
    </location>
</feature>
<dbReference type="InterPro" id="IPR003598">
    <property type="entry name" value="Ig_sub2"/>
</dbReference>
<gene>
    <name evidence="4" type="ORF">D5F01_LYC12373</name>
</gene>
<keyword evidence="4" id="KW-0675">Receptor</keyword>
<feature type="domain" description="Ig-like" evidence="3">
    <location>
        <begin position="580"/>
        <end position="653"/>
    </location>
</feature>
<comment type="caution">
    <text evidence="4">The sequence shown here is derived from an EMBL/GenBank/DDBJ whole genome shotgun (WGS) entry which is preliminary data.</text>
</comment>
<accession>A0A6G0IB36</accession>
<evidence type="ECO:0000259" key="3">
    <source>
        <dbReference type="PROSITE" id="PS50835"/>
    </source>
</evidence>
<dbReference type="PANTHER" id="PTHR46013">
    <property type="entry name" value="VASCULAR CELL ADHESION MOLECULE 1"/>
    <property type="match status" value="1"/>
</dbReference>
<dbReference type="SMART" id="SM00409">
    <property type="entry name" value="IG"/>
    <property type="match status" value="7"/>
</dbReference>
<protein>
    <submittedName>
        <fullName evidence="4">B-cell receptor CD22 B-lymphocyte cell adhesion molecule</fullName>
    </submittedName>
</protein>
<name>A0A6G0IB36_LARCR</name>
<evidence type="ECO:0000313" key="5">
    <source>
        <dbReference type="Proteomes" id="UP000424527"/>
    </source>
</evidence>
<dbReference type="SUPFAM" id="SSF48726">
    <property type="entry name" value="Immunoglobulin"/>
    <property type="match status" value="6"/>
</dbReference>
<feature type="compositionally biased region" description="Basic and acidic residues" evidence="1">
    <location>
        <begin position="931"/>
        <end position="944"/>
    </location>
</feature>
<sequence>MQVTTTSGLRQTNHWGDGPPPNTIRLDVTDLQVQVHPARPANMFGFGETVFVGCQARGCAAPGRSLALYRNGLNLGSHEKWMIINRFDQQDAGAYTCRPIPPQNVQSPSLSLAQGHGPHSTSISVLPVGEVSEGGSVTLTCTSDGAPPVESFAWFKDMDSGSIPDSFRPHLHLSHLKYTDRGEYFCVARNSLGTDRSKPLLLNVTYSPKNTRVLVTPPGDIREGSYVNLSCVSHAHPPASRYAWYRILGDQVLAKGTIQNLTFPVVRAHHAGQYYCTAWNRLGYQTSLVTTLSILYPPKNTSVLARPSSVVDAGRPLTLTCSSQANPAVDNFTWHRLTLDGGSVQSWGTKSGPVFTFSEVGPGESGQYYCEARNRIGVHSSPVLTVRVRVKLIAFIVLPLAGRLKVIALASAVGVSAGLITLTVAIMISKNMHRVDMESGEAANKRPSVTADTMFYESAQQTFPVRKGKMSDIPEEPEELSDSSHPAIVPLKDAPPITEAESHSPARNYITVHYSKLSRLIFKHEKFDLDYSGNNSRCLEWKLGGDLKKSVCFERDISSYKLHTQYNQWTSKTYAHLFVKELTTVVQPSTVTEGGNVSLTCVSGCSTPVNVVWFRDEQAVRNTVFQARREDAGRYYCAMLGQQTVRSKSVALNVQYAPAKVKLSVSPSGEAVKGSSVTFNCSSDANPPVTQSGYSLYKDGHFISSGQKHTISDIQPSHSGLYYCQAGNNISRRGINFINSTEIHLNVQYNPVNISISMNPLHVVGGRSVNLTCSSTANPPANYTWYKRTDSLSGGDIQVGSGQVLSIPSVEQSHIGLYLCQATNQLGENNSTELLLEMMKGWKEEHGIQFLPVIAGIGVFLFLALVLAVVLFWRKRRADAERKQPHIGLSGRGSSSSGTEDQPNTVYANIHALPSSLPAVTDIPPHAQKSSHPEYDAPTAHEDEVTYSTVTITPKKPSRSRHINSRALQDPQSKSGENDEFVIYATVAKSS</sequence>
<organism evidence="4 5">
    <name type="scientific">Larimichthys crocea</name>
    <name type="common">Large yellow croaker</name>
    <name type="synonym">Pseudosciaena crocea</name>
    <dbReference type="NCBI Taxonomy" id="215358"/>
    <lineage>
        <taxon>Eukaryota</taxon>
        <taxon>Metazoa</taxon>
        <taxon>Chordata</taxon>
        <taxon>Craniata</taxon>
        <taxon>Vertebrata</taxon>
        <taxon>Euteleostomi</taxon>
        <taxon>Actinopterygii</taxon>
        <taxon>Neopterygii</taxon>
        <taxon>Teleostei</taxon>
        <taxon>Neoteleostei</taxon>
        <taxon>Acanthomorphata</taxon>
        <taxon>Eupercaria</taxon>
        <taxon>Sciaenidae</taxon>
        <taxon>Larimichthys</taxon>
    </lineage>
</organism>
<feature type="transmembrane region" description="Helical" evidence="2">
    <location>
        <begin position="406"/>
        <end position="428"/>
    </location>
</feature>
<dbReference type="InterPro" id="IPR013783">
    <property type="entry name" value="Ig-like_fold"/>
</dbReference>